<dbReference type="eggNOG" id="COG3240">
    <property type="taxonomic scope" value="Bacteria"/>
</dbReference>
<evidence type="ECO:0000313" key="3">
    <source>
        <dbReference type="Proteomes" id="UP000027997"/>
    </source>
</evidence>
<gene>
    <name evidence="2" type="ORF">GV64_20100</name>
</gene>
<dbReference type="GO" id="GO:0016788">
    <property type="term" value="F:hydrolase activity, acting on ester bonds"/>
    <property type="evidence" value="ECO:0007669"/>
    <property type="project" value="InterPro"/>
</dbReference>
<dbReference type="SUPFAM" id="SSF52266">
    <property type="entry name" value="SGNH hydrolase"/>
    <property type="match status" value="1"/>
</dbReference>
<name>A0A081KEZ7_9GAMM</name>
<dbReference type="PANTHER" id="PTHR22835">
    <property type="entry name" value="ZINC FINGER FYVE DOMAIN CONTAINING PROTEIN"/>
    <property type="match status" value="1"/>
</dbReference>
<proteinExistence type="inferred from homology"/>
<accession>A0A081KEZ7</accession>
<dbReference type="PANTHER" id="PTHR22835:SF659">
    <property type="entry name" value="GDSL LIPASE_ACYLHYDROLASE, PUTATIVE (AFU_ORTHOLOGUE AFUA_2G00510)-RELATED"/>
    <property type="match status" value="1"/>
</dbReference>
<dbReference type="AlphaFoldDB" id="A0A081KEZ7"/>
<dbReference type="InterPro" id="IPR001087">
    <property type="entry name" value="GDSL"/>
</dbReference>
<dbReference type="Proteomes" id="UP000027997">
    <property type="component" value="Unassembled WGS sequence"/>
</dbReference>
<protein>
    <submittedName>
        <fullName evidence="2">Uncharacterized protein</fullName>
    </submittedName>
</protein>
<dbReference type="InterPro" id="IPR036514">
    <property type="entry name" value="SGNH_hydro_sf"/>
</dbReference>
<organism evidence="2 3">
    <name type="scientific">Endozoicomonas elysicola</name>
    <dbReference type="NCBI Taxonomy" id="305900"/>
    <lineage>
        <taxon>Bacteria</taxon>
        <taxon>Pseudomonadati</taxon>
        <taxon>Pseudomonadota</taxon>
        <taxon>Gammaproteobacteria</taxon>
        <taxon>Oceanospirillales</taxon>
        <taxon>Endozoicomonadaceae</taxon>
        <taxon>Endozoicomonas</taxon>
    </lineage>
</organism>
<sequence length="449" mass="49431">MRPFLKGLCFLVVVSCCSVLPEYSVSDDSSDLIRIENVLVFGDSVSDGNGPFSTWKLLNTLKGNMVDGKPMLNLLPFLNNSLMQDVPGYAAVSHLHWIRTRLLHIEKESLTALLDFTKHLPIPILPDPKYYLKGMFTGGIEFKGVWPDYLHHMLGASLDNRAMAGSWTLCAPQKMEHPGNLIHIAHGVESLAEDFVSGSLVPPCEGLIISAWSQENLSFDGSKTLVMFFNSANDYLNGWPDSKEVVNKYVSDITRLIRLGARHVVVINLPDINLTPRYQLAPEPVRAWMANAVQENNSELKAALQAVRERYKETVIIELDAATMMNQLISGAAQHGIITDKPCLGITAGLPNIDAHKEKYGAGLVEHIMNNPSLADAAQVASHSAAGEEVPVCSNPDEHFFFDTVHPTAHTHYEIAQYACNLLNNHGVACSTNAHQPLITAPRPIVSWQ</sequence>
<dbReference type="EMBL" id="JOJP01000001">
    <property type="protein sequence ID" value="KEI72723.1"/>
    <property type="molecule type" value="Genomic_DNA"/>
</dbReference>
<dbReference type="RefSeq" id="WP_020581390.1">
    <property type="nucleotide sequence ID" value="NZ_JOJP01000001.1"/>
</dbReference>
<dbReference type="STRING" id="305900.GV64_20100"/>
<keyword evidence="3" id="KW-1185">Reference proteome</keyword>
<dbReference type="Pfam" id="PF00657">
    <property type="entry name" value="Lipase_GDSL"/>
    <property type="match status" value="1"/>
</dbReference>
<evidence type="ECO:0000313" key="2">
    <source>
        <dbReference type="EMBL" id="KEI72723.1"/>
    </source>
</evidence>
<reference evidence="2 3" key="1">
    <citation type="submission" date="2014-06" db="EMBL/GenBank/DDBJ databases">
        <title>Whole Genome Sequences of Three Symbiotic Endozoicomonas Bacteria.</title>
        <authorList>
            <person name="Neave M.J."/>
            <person name="Apprill A."/>
            <person name="Voolstra C.R."/>
        </authorList>
    </citation>
    <scope>NUCLEOTIDE SEQUENCE [LARGE SCALE GENOMIC DNA]</scope>
    <source>
        <strain evidence="2 3">DSM 22380</strain>
    </source>
</reference>
<dbReference type="Gene3D" id="3.40.50.1110">
    <property type="entry name" value="SGNH hydrolase"/>
    <property type="match status" value="1"/>
</dbReference>
<comment type="caution">
    <text evidence="2">The sequence shown here is derived from an EMBL/GenBank/DDBJ whole genome shotgun (WGS) entry which is preliminary data.</text>
</comment>
<comment type="similarity">
    <text evidence="1">Belongs to the 'GDSL' lipolytic enzyme family.</text>
</comment>
<evidence type="ECO:0000256" key="1">
    <source>
        <dbReference type="ARBA" id="ARBA00008668"/>
    </source>
</evidence>